<keyword evidence="5" id="KW-0539">Nucleus</keyword>
<protein>
    <recommendedName>
        <fullName evidence="7">BHLH domain-containing protein</fullName>
    </recommendedName>
</protein>
<dbReference type="SUPFAM" id="SSF47459">
    <property type="entry name" value="HLH, helix-loop-helix DNA-binding domain"/>
    <property type="match status" value="1"/>
</dbReference>
<dbReference type="InterPro" id="IPR036638">
    <property type="entry name" value="HLH_DNA-bd_sf"/>
</dbReference>
<dbReference type="PANTHER" id="PTHR45855">
    <property type="entry name" value="TRANSCRIPTION FACTOR PIF1-RELATED"/>
    <property type="match status" value="1"/>
</dbReference>
<dbReference type="PROSITE" id="PS50888">
    <property type="entry name" value="BHLH"/>
    <property type="match status" value="1"/>
</dbReference>
<evidence type="ECO:0000256" key="3">
    <source>
        <dbReference type="ARBA" id="ARBA00023125"/>
    </source>
</evidence>
<dbReference type="EMBL" id="CM002297">
    <property type="protein sequence ID" value="ESW06720.1"/>
    <property type="molecule type" value="Genomic_DNA"/>
</dbReference>
<dbReference type="CDD" id="cd11445">
    <property type="entry name" value="bHLH_AtPIF_like"/>
    <property type="match status" value="1"/>
</dbReference>
<reference evidence="9" key="1">
    <citation type="journal article" date="2014" name="Nat. Genet.">
        <title>A reference genome for common bean and genome-wide analysis of dual domestications.</title>
        <authorList>
            <person name="Schmutz J."/>
            <person name="McClean P.E."/>
            <person name="Mamidi S."/>
            <person name="Wu G.A."/>
            <person name="Cannon S.B."/>
            <person name="Grimwood J."/>
            <person name="Jenkins J."/>
            <person name="Shu S."/>
            <person name="Song Q."/>
            <person name="Chavarro C."/>
            <person name="Torres-Torres M."/>
            <person name="Geffroy V."/>
            <person name="Moghaddam S.M."/>
            <person name="Gao D."/>
            <person name="Abernathy B."/>
            <person name="Barry K."/>
            <person name="Blair M."/>
            <person name="Brick M.A."/>
            <person name="Chovatia M."/>
            <person name="Gepts P."/>
            <person name="Goodstein D.M."/>
            <person name="Gonzales M."/>
            <person name="Hellsten U."/>
            <person name="Hyten D.L."/>
            <person name="Jia G."/>
            <person name="Kelly J.D."/>
            <person name="Kudrna D."/>
            <person name="Lee R."/>
            <person name="Richard M.M."/>
            <person name="Miklas P.N."/>
            <person name="Osorno J.M."/>
            <person name="Rodrigues J."/>
            <person name="Thareau V."/>
            <person name="Urrea C.A."/>
            <person name="Wang M."/>
            <person name="Yu Y."/>
            <person name="Zhang M."/>
            <person name="Wing R.A."/>
            <person name="Cregan P.B."/>
            <person name="Rokhsar D.S."/>
            <person name="Jackson S.A."/>
        </authorList>
    </citation>
    <scope>NUCLEOTIDE SEQUENCE [LARGE SCALE GENOMIC DNA]</scope>
    <source>
        <strain evidence="9">cv. G19833</strain>
    </source>
</reference>
<dbReference type="AlphaFoldDB" id="V7AN76"/>
<proteinExistence type="predicted"/>
<name>V7AN76_PHAVU</name>
<feature type="region of interest" description="Disordered" evidence="6">
    <location>
        <begin position="201"/>
        <end position="224"/>
    </location>
</feature>
<dbReference type="OrthoDB" id="690068at2759"/>
<dbReference type="Gene3D" id="4.10.280.10">
    <property type="entry name" value="Helix-loop-helix DNA-binding domain"/>
    <property type="match status" value="1"/>
</dbReference>
<evidence type="ECO:0000256" key="1">
    <source>
        <dbReference type="ARBA" id="ARBA00004123"/>
    </source>
</evidence>
<evidence type="ECO:0000256" key="5">
    <source>
        <dbReference type="ARBA" id="ARBA00023242"/>
    </source>
</evidence>
<dbReference type="eggNOG" id="ENOG502QUQP">
    <property type="taxonomic scope" value="Eukaryota"/>
</dbReference>
<dbReference type="SMR" id="V7AN76"/>
<sequence>MWTTTPFPHPQSSLFFPPPISQPMKSQSKFLLKFHSFYSSKLCHLLLLIVEDEFFELYYRLVYKGACKKGQPLTPEDSPGRNQTTWDIPRTSGTLESIVNHRIGKNCHKSVTKDALVPCFPKQSTMFGACKKGYSMRVESGAGVVARGPTTHELSGGKDSNVSGSDTYPRELSVTFNSDTMGCPENTCSSGKQCTDTTAIDDRDSVSHRRSQSEAGEEDCKRSGVDRYCESNKRIKASAVHNQSERRRRDKINQRMKELQKLVPNSSKQTDKASMLDEVIQYMKQLQAHLQMMNWMKMYSSIMLPIAMQQQQLKMSMIMTQMGIGMRMSKEMTMNMNNINIPSIPPMLHLPPFMPVASCADQLLGEPPKSVTVDAYSKMAALYNQMYHSPYSTSKK</sequence>
<comment type="subcellular location">
    <subcellularLocation>
        <location evidence="1">Nucleus</location>
    </subcellularLocation>
</comment>
<accession>V7AN76</accession>
<dbReference type="GO" id="GO:0005634">
    <property type="term" value="C:nucleus"/>
    <property type="evidence" value="ECO:0007669"/>
    <property type="project" value="UniProtKB-SubCell"/>
</dbReference>
<dbReference type="PANTHER" id="PTHR45855:SF23">
    <property type="entry name" value="TRANSCRIPTION FACTOR MEE8-RELATED"/>
    <property type="match status" value="1"/>
</dbReference>
<evidence type="ECO:0000256" key="6">
    <source>
        <dbReference type="SAM" id="MobiDB-lite"/>
    </source>
</evidence>
<dbReference type="InterPro" id="IPR031066">
    <property type="entry name" value="bHLH_ALC-like_plant"/>
</dbReference>
<keyword evidence="9" id="KW-1185">Reference proteome</keyword>
<dbReference type="InterPro" id="IPR047265">
    <property type="entry name" value="PIF1-like_bHLH"/>
</dbReference>
<keyword evidence="3" id="KW-0238">DNA-binding</keyword>
<evidence type="ECO:0000313" key="9">
    <source>
        <dbReference type="Proteomes" id="UP000000226"/>
    </source>
</evidence>
<feature type="domain" description="BHLH" evidence="7">
    <location>
        <begin position="236"/>
        <end position="286"/>
    </location>
</feature>
<gene>
    <name evidence="8" type="ORF">PHAVU_010G070600g</name>
</gene>
<dbReference type="GO" id="GO:0003677">
    <property type="term" value="F:DNA binding"/>
    <property type="evidence" value="ECO:0007669"/>
    <property type="project" value="UniProtKB-KW"/>
</dbReference>
<feature type="region of interest" description="Disordered" evidence="6">
    <location>
        <begin position="148"/>
        <end position="168"/>
    </location>
</feature>
<evidence type="ECO:0000256" key="2">
    <source>
        <dbReference type="ARBA" id="ARBA00023015"/>
    </source>
</evidence>
<dbReference type="Proteomes" id="UP000000226">
    <property type="component" value="Chromosome 10"/>
</dbReference>
<dbReference type="Pfam" id="PF00010">
    <property type="entry name" value="HLH"/>
    <property type="match status" value="1"/>
</dbReference>
<evidence type="ECO:0000313" key="8">
    <source>
        <dbReference type="EMBL" id="ESW06720.1"/>
    </source>
</evidence>
<organism evidence="8 9">
    <name type="scientific">Phaseolus vulgaris</name>
    <name type="common">Kidney bean</name>
    <name type="synonym">French bean</name>
    <dbReference type="NCBI Taxonomy" id="3885"/>
    <lineage>
        <taxon>Eukaryota</taxon>
        <taxon>Viridiplantae</taxon>
        <taxon>Streptophyta</taxon>
        <taxon>Embryophyta</taxon>
        <taxon>Tracheophyta</taxon>
        <taxon>Spermatophyta</taxon>
        <taxon>Magnoliopsida</taxon>
        <taxon>eudicotyledons</taxon>
        <taxon>Gunneridae</taxon>
        <taxon>Pentapetalae</taxon>
        <taxon>rosids</taxon>
        <taxon>fabids</taxon>
        <taxon>Fabales</taxon>
        <taxon>Fabaceae</taxon>
        <taxon>Papilionoideae</taxon>
        <taxon>50 kb inversion clade</taxon>
        <taxon>NPAAA clade</taxon>
        <taxon>indigoferoid/millettioid clade</taxon>
        <taxon>Phaseoleae</taxon>
        <taxon>Phaseolus</taxon>
    </lineage>
</organism>
<keyword evidence="4" id="KW-0804">Transcription</keyword>
<dbReference type="InterPro" id="IPR011598">
    <property type="entry name" value="bHLH_dom"/>
</dbReference>
<dbReference type="Gramene" id="ESW06720">
    <property type="protein sequence ID" value="ESW06720"/>
    <property type="gene ID" value="PHAVU_010G070600g"/>
</dbReference>
<dbReference type="SMART" id="SM00353">
    <property type="entry name" value="HLH"/>
    <property type="match status" value="1"/>
</dbReference>
<dbReference type="GO" id="GO:0046983">
    <property type="term" value="F:protein dimerization activity"/>
    <property type="evidence" value="ECO:0007669"/>
    <property type="project" value="InterPro"/>
</dbReference>
<evidence type="ECO:0000259" key="7">
    <source>
        <dbReference type="PROSITE" id="PS50888"/>
    </source>
</evidence>
<evidence type="ECO:0000256" key="4">
    <source>
        <dbReference type="ARBA" id="ARBA00023163"/>
    </source>
</evidence>
<keyword evidence="2" id="KW-0805">Transcription regulation</keyword>